<organism evidence="1 3">
    <name type="scientific">Cerrena zonata</name>
    <dbReference type="NCBI Taxonomy" id="2478898"/>
    <lineage>
        <taxon>Eukaryota</taxon>
        <taxon>Fungi</taxon>
        <taxon>Dikarya</taxon>
        <taxon>Basidiomycota</taxon>
        <taxon>Agaricomycotina</taxon>
        <taxon>Agaricomycetes</taxon>
        <taxon>Polyporales</taxon>
        <taxon>Cerrenaceae</taxon>
        <taxon>Cerrena</taxon>
    </lineage>
</organism>
<evidence type="ECO:0000313" key="1">
    <source>
        <dbReference type="EMBL" id="KAK7676018.1"/>
    </source>
</evidence>
<evidence type="ECO:0000313" key="2">
    <source>
        <dbReference type="EMBL" id="KAK7676594.1"/>
    </source>
</evidence>
<accession>A0AAW0F8B7</accession>
<evidence type="ECO:0000313" key="3">
    <source>
        <dbReference type="Proteomes" id="UP001385951"/>
    </source>
</evidence>
<gene>
    <name evidence="2" type="ORF">QCA50_020470</name>
    <name evidence="1" type="ORF">QCA50_021029</name>
</gene>
<reference evidence="1 3" key="1">
    <citation type="submission" date="2022-09" db="EMBL/GenBank/DDBJ databases">
        <authorList>
            <person name="Palmer J.M."/>
        </authorList>
    </citation>
    <scope>NUCLEOTIDE SEQUENCE [LARGE SCALE GENOMIC DNA]</scope>
    <source>
        <strain evidence="1 3">DSM 7382</strain>
    </source>
</reference>
<keyword evidence="3" id="KW-1185">Reference proteome</keyword>
<proteinExistence type="predicted"/>
<name>A0AAW0F8B7_9APHY</name>
<dbReference type="EMBL" id="JASBNA010000142">
    <property type="protein sequence ID" value="KAK7676018.1"/>
    <property type="molecule type" value="Genomic_DNA"/>
</dbReference>
<dbReference type="Proteomes" id="UP001385951">
    <property type="component" value="Unassembled WGS sequence"/>
</dbReference>
<dbReference type="AlphaFoldDB" id="A0AAW0F8B7"/>
<protein>
    <submittedName>
        <fullName evidence="1">Uncharacterized protein</fullName>
    </submittedName>
</protein>
<comment type="caution">
    <text evidence="1">The sequence shown here is derived from an EMBL/GenBank/DDBJ whole genome shotgun (WGS) entry which is preliminary data.</text>
</comment>
<dbReference type="EMBL" id="JASBNA010000111">
    <property type="protein sequence ID" value="KAK7676594.1"/>
    <property type="molecule type" value="Genomic_DNA"/>
</dbReference>
<sequence length="72" mass="8128">MLRAVLTARGINTQKRFNSKYSDPLNELSSPSITGCTETASTEKTMQNVRRRQHASRYWQPSDLLIVVLACS</sequence>